<name>A0A556N2S5_9FLAO</name>
<reference evidence="8 9" key="1">
    <citation type="submission" date="2019-07" db="EMBL/GenBank/DDBJ databases">
        <authorList>
            <person name="Huq M.A."/>
        </authorList>
    </citation>
    <scope>NUCLEOTIDE SEQUENCE [LARGE SCALE GENOMIC DNA]</scope>
    <source>
        <strain evidence="8 9">MAH-3</strain>
    </source>
</reference>
<dbReference type="Gene3D" id="1.10.10.10">
    <property type="entry name" value="Winged helix-like DNA-binding domain superfamily/Winged helix DNA-binding domain"/>
    <property type="match status" value="1"/>
</dbReference>
<comment type="caution">
    <text evidence="8">The sequence shown here is derived from an EMBL/GenBank/DDBJ whole genome shotgun (WGS) entry which is preliminary data.</text>
</comment>
<evidence type="ECO:0000313" key="9">
    <source>
        <dbReference type="Proteomes" id="UP000316008"/>
    </source>
</evidence>
<sequence>MLDSLNSIEINDLVQKVKAGDQSAFGEVYDRYCGAINGVINRFITDEAIAQDVLQDTFIKVWKNILLYDDTKGSFFTWMLNIARNTSIDALRKLKKEAKSEIQTLETVVNSSVTVQQNVSAIGLRQLVERLPAEQQTMIEYLYFKGYTQQEVADELDLPLGTVKTRSRMAVMELRKWFTLLILWI</sequence>
<dbReference type="GO" id="GO:0003677">
    <property type="term" value="F:DNA binding"/>
    <property type="evidence" value="ECO:0007669"/>
    <property type="project" value="UniProtKB-KW"/>
</dbReference>
<accession>A0A556N2S5</accession>
<evidence type="ECO:0000256" key="1">
    <source>
        <dbReference type="ARBA" id="ARBA00010641"/>
    </source>
</evidence>
<dbReference type="Gene3D" id="1.10.1740.10">
    <property type="match status" value="1"/>
</dbReference>
<dbReference type="Pfam" id="PF04545">
    <property type="entry name" value="Sigma70_r4"/>
    <property type="match status" value="1"/>
</dbReference>
<evidence type="ECO:0000313" key="8">
    <source>
        <dbReference type="EMBL" id="TSJ46506.1"/>
    </source>
</evidence>
<evidence type="ECO:0000256" key="3">
    <source>
        <dbReference type="ARBA" id="ARBA00023082"/>
    </source>
</evidence>
<keyword evidence="4" id="KW-0238">DNA-binding</keyword>
<organism evidence="8 9">
    <name type="scientific">Fluviicola chungangensis</name>
    <dbReference type="NCBI Taxonomy" id="2597671"/>
    <lineage>
        <taxon>Bacteria</taxon>
        <taxon>Pseudomonadati</taxon>
        <taxon>Bacteroidota</taxon>
        <taxon>Flavobacteriia</taxon>
        <taxon>Flavobacteriales</taxon>
        <taxon>Crocinitomicaceae</taxon>
        <taxon>Fluviicola</taxon>
    </lineage>
</organism>
<dbReference type="AlphaFoldDB" id="A0A556N2S5"/>
<proteinExistence type="inferred from homology"/>
<dbReference type="SUPFAM" id="SSF88659">
    <property type="entry name" value="Sigma3 and sigma4 domains of RNA polymerase sigma factors"/>
    <property type="match status" value="1"/>
</dbReference>
<feature type="domain" description="RNA polymerase sigma-70 region 2" evidence="6">
    <location>
        <begin position="29"/>
        <end position="96"/>
    </location>
</feature>
<dbReference type="InterPro" id="IPR007627">
    <property type="entry name" value="RNA_pol_sigma70_r2"/>
</dbReference>
<evidence type="ECO:0000256" key="4">
    <source>
        <dbReference type="ARBA" id="ARBA00023125"/>
    </source>
</evidence>
<evidence type="ECO:0000259" key="7">
    <source>
        <dbReference type="Pfam" id="PF04545"/>
    </source>
</evidence>
<keyword evidence="3" id="KW-0731">Sigma factor</keyword>
<gene>
    <name evidence="8" type="ORF">FO442_04925</name>
</gene>
<dbReference type="GO" id="GO:0016987">
    <property type="term" value="F:sigma factor activity"/>
    <property type="evidence" value="ECO:0007669"/>
    <property type="project" value="UniProtKB-KW"/>
</dbReference>
<keyword evidence="2" id="KW-0805">Transcription regulation</keyword>
<dbReference type="OrthoDB" id="9784272at2"/>
<dbReference type="InterPro" id="IPR013324">
    <property type="entry name" value="RNA_pol_sigma_r3/r4-like"/>
</dbReference>
<feature type="domain" description="RNA polymerase sigma-70 region 4" evidence="7">
    <location>
        <begin position="129"/>
        <end position="176"/>
    </location>
</feature>
<evidence type="ECO:0000259" key="6">
    <source>
        <dbReference type="Pfam" id="PF04542"/>
    </source>
</evidence>
<dbReference type="Proteomes" id="UP000316008">
    <property type="component" value="Unassembled WGS sequence"/>
</dbReference>
<dbReference type="Pfam" id="PF04542">
    <property type="entry name" value="Sigma70_r2"/>
    <property type="match status" value="1"/>
</dbReference>
<dbReference type="NCBIfam" id="TIGR02937">
    <property type="entry name" value="sigma70-ECF"/>
    <property type="match status" value="1"/>
</dbReference>
<evidence type="ECO:0000256" key="2">
    <source>
        <dbReference type="ARBA" id="ARBA00023015"/>
    </source>
</evidence>
<dbReference type="SUPFAM" id="SSF88946">
    <property type="entry name" value="Sigma2 domain of RNA polymerase sigma factors"/>
    <property type="match status" value="1"/>
</dbReference>
<dbReference type="PANTHER" id="PTHR43133:SF62">
    <property type="entry name" value="RNA POLYMERASE SIGMA FACTOR SIGZ"/>
    <property type="match status" value="1"/>
</dbReference>
<dbReference type="GO" id="GO:0006352">
    <property type="term" value="P:DNA-templated transcription initiation"/>
    <property type="evidence" value="ECO:0007669"/>
    <property type="project" value="InterPro"/>
</dbReference>
<dbReference type="InterPro" id="IPR036388">
    <property type="entry name" value="WH-like_DNA-bd_sf"/>
</dbReference>
<dbReference type="InterPro" id="IPR014284">
    <property type="entry name" value="RNA_pol_sigma-70_dom"/>
</dbReference>
<dbReference type="CDD" id="cd06171">
    <property type="entry name" value="Sigma70_r4"/>
    <property type="match status" value="1"/>
</dbReference>
<keyword evidence="9" id="KW-1185">Reference proteome</keyword>
<evidence type="ECO:0000256" key="5">
    <source>
        <dbReference type="ARBA" id="ARBA00023163"/>
    </source>
</evidence>
<comment type="similarity">
    <text evidence="1">Belongs to the sigma-70 factor family. ECF subfamily.</text>
</comment>
<dbReference type="PANTHER" id="PTHR43133">
    <property type="entry name" value="RNA POLYMERASE ECF-TYPE SIGMA FACTO"/>
    <property type="match status" value="1"/>
</dbReference>
<dbReference type="InterPro" id="IPR039425">
    <property type="entry name" value="RNA_pol_sigma-70-like"/>
</dbReference>
<dbReference type="InterPro" id="IPR013325">
    <property type="entry name" value="RNA_pol_sigma_r2"/>
</dbReference>
<dbReference type="InterPro" id="IPR007630">
    <property type="entry name" value="RNA_pol_sigma70_r4"/>
</dbReference>
<dbReference type="EMBL" id="VLPL01000002">
    <property type="protein sequence ID" value="TSJ46506.1"/>
    <property type="molecule type" value="Genomic_DNA"/>
</dbReference>
<protein>
    <submittedName>
        <fullName evidence="8">Sigma-70 family RNA polymerase sigma factor</fullName>
    </submittedName>
</protein>
<keyword evidence="5" id="KW-0804">Transcription</keyword>